<evidence type="ECO:0000256" key="1">
    <source>
        <dbReference type="SAM" id="Phobius"/>
    </source>
</evidence>
<evidence type="ECO:0000313" key="3">
    <source>
        <dbReference type="EMBL" id="GIF54776.1"/>
    </source>
</evidence>
<gene>
    <name evidence="3" type="ORF">Air01nite_08710</name>
</gene>
<name>A0ABQ4BX84_9ACTN</name>
<evidence type="ECO:0000313" key="4">
    <source>
        <dbReference type="Proteomes" id="UP000624325"/>
    </source>
</evidence>
<protein>
    <submittedName>
        <fullName evidence="3">Uncharacterized protein</fullName>
    </submittedName>
</protein>
<dbReference type="Proteomes" id="UP000624325">
    <property type="component" value="Unassembled WGS sequence"/>
</dbReference>
<comment type="caution">
    <text evidence="3">The sequence shown here is derived from an EMBL/GenBank/DDBJ whole genome shotgun (WGS) entry which is preliminary data.</text>
</comment>
<dbReference type="EMBL" id="BONC01000003">
    <property type="protein sequence ID" value="GIF54776.1"/>
    <property type="molecule type" value="Genomic_DNA"/>
</dbReference>
<evidence type="ECO:0000256" key="2">
    <source>
        <dbReference type="SAM" id="SignalP"/>
    </source>
</evidence>
<keyword evidence="1" id="KW-1133">Transmembrane helix</keyword>
<accession>A0ABQ4BX84</accession>
<keyword evidence="1" id="KW-0812">Transmembrane</keyword>
<sequence>MVGVAAVLVYLALLATAASKAGRALADAAIPSDATLGLVIGVGAVLILGALASTLLVDVWKWLLLRRHPVVAEHWRRGWTIHWQRRAEG</sequence>
<keyword evidence="4" id="KW-1185">Reference proteome</keyword>
<organism evidence="3 4">
    <name type="scientific">Asanoa iriomotensis</name>
    <dbReference type="NCBI Taxonomy" id="234613"/>
    <lineage>
        <taxon>Bacteria</taxon>
        <taxon>Bacillati</taxon>
        <taxon>Actinomycetota</taxon>
        <taxon>Actinomycetes</taxon>
        <taxon>Micromonosporales</taxon>
        <taxon>Micromonosporaceae</taxon>
        <taxon>Asanoa</taxon>
    </lineage>
</organism>
<reference evidence="3 4" key="1">
    <citation type="submission" date="2021-01" db="EMBL/GenBank/DDBJ databases">
        <title>Whole genome shotgun sequence of Asanoa iriomotensis NBRC 100142.</title>
        <authorList>
            <person name="Komaki H."/>
            <person name="Tamura T."/>
        </authorList>
    </citation>
    <scope>NUCLEOTIDE SEQUENCE [LARGE SCALE GENOMIC DNA]</scope>
    <source>
        <strain evidence="3 4">NBRC 100142</strain>
    </source>
</reference>
<feature type="transmembrane region" description="Helical" evidence="1">
    <location>
        <begin position="36"/>
        <end position="57"/>
    </location>
</feature>
<keyword evidence="1" id="KW-0472">Membrane</keyword>
<feature type="chain" id="PRO_5046416833" evidence="2">
    <location>
        <begin position="27"/>
        <end position="89"/>
    </location>
</feature>
<keyword evidence="2" id="KW-0732">Signal</keyword>
<feature type="signal peptide" evidence="2">
    <location>
        <begin position="1"/>
        <end position="26"/>
    </location>
</feature>
<proteinExistence type="predicted"/>